<dbReference type="Proteomes" id="UP000199533">
    <property type="component" value="Unassembled WGS sequence"/>
</dbReference>
<dbReference type="STRING" id="52441.SAMN05216302_101712"/>
<dbReference type="OrthoDB" id="145933at2"/>
<evidence type="ECO:0008006" key="3">
    <source>
        <dbReference type="Google" id="ProtNLM"/>
    </source>
</evidence>
<evidence type="ECO:0000313" key="2">
    <source>
        <dbReference type="Proteomes" id="UP000199533"/>
    </source>
</evidence>
<evidence type="ECO:0000313" key="1">
    <source>
        <dbReference type="EMBL" id="SFK83578.1"/>
    </source>
</evidence>
<accession>A0A1I4CQP2</accession>
<dbReference type="Gene3D" id="3.40.50.300">
    <property type="entry name" value="P-loop containing nucleotide triphosphate hydrolases"/>
    <property type="match status" value="1"/>
</dbReference>
<sequence length="339" mass="36679">MKCRYISTSLTRISNLDACDFEVNALPREQWETGDYVVGRVLNTSGCLRHIELPNGRMAEVSEDDLLIGAFGQRAATLEAVGDWRDIASDNRFDIMTSAGLFGKITSRSTYLPQAMSLAYQGHVMVAEKKSCMANYVRPAITETFNMPVILLIGTSMSAGKTTSARVIIRLLKQSGYKVAGAKLTGAGRYRDALSLADAGADHIFDFMDIGLPSTVCDPDQFRPLLRQLMYRIDDAKADVLVAEAGASPLEPYNGSVAVEELEPWVRCTVLCASDPYAVAGVIAAFSSKPDIIAGGAANTSAGIALVEKLTHLKAMNLQNKNSIPELKEILSRCLGFNL</sequence>
<dbReference type="AlphaFoldDB" id="A0A1I4CQP2"/>
<dbReference type="EMBL" id="FOSP01000017">
    <property type="protein sequence ID" value="SFK83578.1"/>
    <property type="molecule type" value="Genomic_DNA"/>
</dbReference>
<dbReference type="RefSeq" id="WP_090700210.1">
    <property type="nucleotide sequence ID" value="NZ_FOSP01000017.1"/>
</dbReference>
<reference evidence="2" key="1">
    <citation type="submission" date="2016-10" db="EMBL/GenBank/DDBJ databases">
        <authorList>
            <person name="Varghese N."/>
            <person name="Submissions S."/>
        </authorList>
    </citation>
    <scope>NUCLEOTIDE SEQUENCE [LARGE SCALE GENOMIC DNA]</scope>
    <source>
        <strain evidence="2">Nm69</strain>
    </source>
</reference>
<gene>
    <name evidence="1" type="ORF">SAMN05216302_101712</name>
</gene>
<dbReference type="InterPro" id="IPR027417">
    <property type="entry name" value="P-loop_NTPase"/>
</dbReference>
<organism evidence="1 2">
    <name type="scientific">Nitrosomonas aestuarii</name>
    <dbReference type="NCBI Taxonomy" id="52441"/>
    <lineage>
        <taxon>Bacteria</taxon>
        <taxon>Pseudomonadati</taxon>
        <taxon>Pseudomonadota</taxon>
        <taxon>Betaproteobacteria</taxon>
        <taxon>Nitrosomonadales</taxon>
        <taxon>Nitrosomonadaceae</taxon>
        <taxon>Nitrosomonas</taxon>
    </lineage>
</organism>
<protein>
    <recommendedName>
        <fullName evidence="3">DUF1611 domain-containing protein</fullName>
    </recommendedName>
</protein>
<proteinExistence type="predicted"/>
<dbReference type="SUPFAM" id="SSF52540">
    <property type="entry name" value="P-loop containing nucleoside triphosphate hydrolases"/>
    <property type="match status" value="1"/>
</dbReference>
<name>A0A1I4CQP2_9PROT</name>
<keyword evidence="2" id="KW-1185">Reference proteome</keyword>